<keyword evidence="2" id="KW-0238">DNA-binding</keyword>
<dbReference type="EMBL" id="QRGO01000002">
    <property type="protein sequence ID" value="RDV02080.1"/>
    <property type="molecule type" value="Genomic_DNA"/>
</dbReference>
<evidence type="ECO:0000259" key="5">
    <source>
        <dbReference type="PROSITE" id="PS51071"/>
    </source>
</evidence>
<dbReference type="InterPro" id="IPR000281">
    <property type="entry name" value="HTH_RpiR"/>
</dbReference>
<keyword evidence="8" id="KW-1185">Reference proteome</keyword>
<dbReference type="GO" id="GO:0003677">
    <property type="term" value="F:DNA binding"/>
    <property type="evidence" value="ECO:0007669"/>
    <property type="project" value="UniProtKB-KW"/>
</dbReference>
<dbReference type="PROSITE" id="PS51071">
    <property type="entry name" value="HTH_RPIR"/>
    <property type="match status" value="1"/>
</dbReference>
<evidence type="ECO:0000256" key="4">
    <source>
        <dbReference type="SAM" id="MobiDB-lite"/>
    </source>
</evidence>
<dbReference type="Gene3D" id="1.10.10.10">
    <property type="entry name" value="Winged helix-like DNA-binding domain superfamily/Winged helix DNA-binding domain"/>
    <property type="match status" value="1"/>
</dbReference>
<dbReference type="GO" id="GO:0003700">
    <property type="term" value="F:DNA-binding transcription factor activity"/>
    <property type="evidence" value="ECO:0007669"/>
    <property type="project" value="InterPro"/>
</dbReference>
<dbReference type="InterPro" id="IPR047640">
    <property type="entry name" value="RpiR-like"/>
</dbReference>
<dbReference type="InterPro" id="IPR009057">
    <property type="entry name" value="Homeodomain-like_sf"/>
</dbReference>
<evidence type="ECO:0000313" key="7">
    <source>
        <dbReference type="EMBL" id="RDV02080.1"/>
    </source>
</evidence>
<dbReference type="RefSeq" id="WP_115518201.1">
    <property type="nucleotide sequence ID" value="NZ_QRGO01000002.1"/>
</dbReference>
<dbReference type="AlphaFoldDB" id="A0A371B3F0"/>
<dbReference type="InterPro" id="IPR001347">
    <property type="entry name" value="SIS_dom"/>
</dbReference>
<dbReference type="SUPFAM" id="SSF46689">
    <property type="entry name" value="Homeodomain-like"/>
    <property type="match status" value="1"/>
</dbReference>
<dbReference type="Gene3D" id="3.40.50.10490">
    <property type="entry name" value="Glucose-6-phosphate isomerase like protein, domain 1"/>
    <property type="match status" value="1"/>
</dbReference>
<dbReference type="OrthoDB" id="8582409at2"/>
<evidence type="ECO:0000256" key="2">
    <source>
        <dbReference type="ARBA" id="ARBA00023125"/>
    </source>
</evidence>
<reference evidence="8" key="1">
    <citation type="submission" date="2018-08" db="EMBL/GenBank/DDBJ databases">
        <authorList>
            <person name="Kim S.-J."/>
            <person name="Jung G.-Y."/>
        </authorList>
    </citation>
    <scope>NUCLEOTIDE SEQUENCE [LARGE SCALE GENOMIC DNA]</scope>
    <source>
        <strain evidence="8">GY_H</strain>
    </source>
</reference>
<dbReference type="SUPFAM" id="SSF53697">
    <property type="entry name" value="SIS domain"/>
    <property type="match status" value="1"/>
</dbReference>
<name>A0A371B3F0_9BRAD</name>
<dbReference type="Proteomes" id="UP000263993">
    <property type="component" value="Unassembled WGS sequence"/>
</dbReference>
<dbReference type="Pfam" id="PF01418">
    <property type="entry name" value="HTH_6"/>
    <property type="match status" value="1"/>
</dbReference>
<dbReference type="InterPro" id="IPR035472">
    <property type="entry name" value="RpiR-like_SIS"/>
</dbReference>
<feature type="domain" description="SIS" evidence="6">
    <location>
        <begin position="153"/>
        <end position="293"/>
    </location>
</feature>
<dbReference type="PANTHER" id="PTHR30514">
    <property type="entry name" value="GLUCOKINASE"/>
    <property type="match status" value="1"/>
</dbReference>
<dbReference type="GO" id="GO:0097367">
    <property type="term" value="F:carbohydrate derivative binding"/>
    <property type="evidence" value="ECO:0007669"/>
    <property type="project" value="InterPro"/>
</dbReference>
<organism evidence="7 8">
    <name type="scientific">Undibacter mobilis</name>
    <dbReference type="NCBI Taxonomy" id="2292256"/>
    <lineage>
        <taxon>Bacteria</taxon>
        <taxon>Pseudomonadati</taxon>
        <taxon>Pseudomonadota</taxon>
        <taxon>Alphaproteobacteria</taxon>
        <taxon>Hyphomicrobiales</taxon>
        <taxon>Nitrobacteraceae</taxon>
        <taxon>Undibacter</taxon>
    </lineage>
</organism>
<comment type="caution">
    <text evidence="7">The sequence shown here is derived from an EMBL/GenBank/DDBJ whole genome shotgun (WGS) entry which is preliminary data.</text>
</comment>
<dbReference type="InterPro" id="IPR036388">
    <property type="entry name" value="WH-like_DNA-bd_sf"/>
</dbReference>
<dbReference type="PANTHER" id="PTHR30514:SF1">
    <property type="entry name" value="HTH-TYPE TRANSCRIPTIONAL REGULATOR HEXR-RELATED"/>
    <property type="match status" value="1"/>
</dbReference>
<dbReference type="InterPro" id="IPR046348">
    <property type="entry name" value="SIS_dom_sf"/>
</dbReference>
<feature type="region of interest" description="Disordered" evidence="4">
    <location>
        <begin position="1"/>
        <end position="26"/>
    </location>
</feature>
<accession>A0A371B3F0</accession>
<keyword evidence="3" id="KW-0804">Transcription</keyword>
<gene>
    <name evidence="7" type="ORF">DXH78_15890</name>
</gene>
<sequence>MTRPAKRLQRATGKAKGPATTPSASDGFGAGDIVSVIRQIGPTLSPSEQRVATALLVDVDFAVHSSNAELARRAGVSEPTVTRFSRSVGCRGVRELKVKLAQAMAVGRIYLELPPHVGTDLARPALWRSVFQEIRNAINAVEQQLQRDDVEKAAEAIARCSKLAAFGVGGGSTVAVSEVENRFFRLGIAVNHSSDPRLMRMIAATLGRGDVVLAISTSGNMTEVIEAAKVAKQYGATVIAITKPQSRLAAIADIALGFHVPEAPDALKPTASRFALLAIIDLLATSTAYLKPREAQERMRRIKFELMKATNEGADGPLGD</sequence>
<evidence type="ECO:0000259" key="6">
    <source>
        <dbReference type="PROSITE" id="PS51464"/>
    </source>
</evidence>
<dbReference type="Pfam" id="PF01380">
    <property type="entry name" value="SIS"/>
    <property type="match status" value="1"/>
</dbReference>
<evidence type="ECO:0000256" key="3">
    <source>
        <dbReference type="ARBA" id="ARBA00023163"/>
    </source>
</evidence>
<evidence type="ECO:0000256" key="1">
    <source>
        <dbReference type="ARBA" id="ARBA00023015"/>
    </source>
</evidence>
<feature type="domain" description="HTH rpiR-type" evidence="5">
    <location>
        <begin position="31"/>
        <end position="107"/>
    </location>
</feature>
<proteinExistence type="predicted"/>
<dbReference type="GO" id="GO:1901135">
    <property type="term" value="P:carbohydrate derivative metabolic process"/>
    <property type="evidence" value="ECO:0007669"/>
    <property type="project" value="InterPro"/>
</dbReference>
<dbReference type="PROSITE" id="PS51464">
    <property type="entry name" value="SIS"/>
    <property type="match status" value="1"/>
</dbReference>
<evidence type="ECO:0000313" key="8">
    <source>
        <dbReference type="Proteomes" id="UP000263993"/>
    </source>
</evidence>
<dbReference type="CDD" id="cd05013">
    <property type="entry name" value="SIS_RpiR"/>
    <property type="match status" value="1"/>
</dbReference>
<protein>
    <submittedName>
        <fullName evidence="7">MurR/RpiR family transcriptional regulator</fullName>
    </submittedName>
</protein>
<keyword evidence="1" id="KW-0805">Transcription regulation</keyword>